<dbReference type="PANTHER" id="PTHR24159:SF5">
    <property type="entry name" value="ANK_REP_REGION DOMAIN-CONTAINING PROTEIN"/>
    <property type="match status" value="1"/>
</dbReference>
<evidence type="ECO:0000313" key="3">
    <source>
        <dbReference type="Proteomes" id="UP001470230"/>
    </source>
</evidence>
<dbReference type="SMART" id="SM00248">
    <property type="entry name" value="ANK"/>
    <property type="match status" value="6"/>
</dbReference>
<comment type="caution">
    <text evidence="2">The sequence shown here is derived from an EMBL/GenBank/DDBJ whole genome shotgun (WGS) entry which is preliminary data.</text>
</comment>
<protein>
    <recommendedName>
        <fullName evidence="4">DUF3447 domain-containing protein</fullName>
    </recommendedName>
</protein>
<evidence type="ECO:0008006" key="4">
    <source>
        <dbReference type="Google" id="ProtNLM"/>
    </source>
</evidence>
<gene>
    <name evidence="2" type="ORF">M9Y10_035614</name>
</gene>
<dbReference type="PROSITE" id="PS50297">
    <property type="entry name" value="ANK_REP_REGION"/>
    <property type="match status" value="1"/>
</dbReference>
<name>A0ABR2GWA0_9EUKA</name>
<proteinExistence type="predicted"/>
<dbReference type="Proteomes" id="UP001470230">
    <property type="component" value="Unassembled WGS sequence"/>
</dbReference>
<dbReference type="Gene3D" id="1.25.40.20">
    <property type="entry name" value="Ankyrin repeat-containing domain"/>
    <property type="match status" value="1"/>
</dbReference>
<reference evidence="2 3" key="1">
    <citation type="submission" date="2024-04" db="EMBL/GenBank/DDBJ databases">
        <title>Tritrichomonas musculus Genome.</title>
        <authorList>
            <person name="Alves-Ferreira E."/>
            <person name="Grigg M."/>
            <person name="Lorenzi H."/>
            <person name="Galac M."/>
        </authorList>
    </citation>
    <scope>NUCLEOTIDE SEQUENCE [LARGE SCALE GENOMIC DNA]</scope>
    <source>
        <strain evidence="2 3">EAF2021</strain>
    </source>
</reference>
<organism evidence="2 3">
    <name type="scientific">Tritrichomonas musculus</name>
    <dbReference type="NCBI Taxonomy" id="1915356"/>
    <lineage>
        <taxon>Eukaryota</taxon>
        <taxon>Metamonada</taxon>
        <taxon>Parabasalia</taxon>
        <taxon>Tritrichomonadida</taxon>
        <taxon>Tritrichomonadidae</taxon>
        <taxon>Tritrichomonas</taxon>
    </lineage>
</organism>
<dbReference type="Pfam" id="PF12796">
    <property type="entry name" value="Ank_2"/>
    <property type="match status" value="1"/>
</dbReference>
<evidence type="ECO:0000313" key="2">
    <source>
        <dbReference type="EMBL" id="KAK8838195.1"/>
    </source>
</evidence>
<dbReference type="PANTHER" id="PTHR24159">
    <property type="match status" value="1"/>
</dbReference>
<feature type="repeat" description="ANK" evidence="1">
    <location>
        <begin position="373"/>
        <end position="405"/>
    </location>
</feature>
<keyword evidence="1" id="KW-0040">ANK repeat</keyword>
<dbReference type="PROSITE" id="PS50088">
    <property type="entry name" value="ANK_REPEAT"/>
    <property type="match status" value="1"/>
</dbReference>
<dbReference type="EMBL" id="JAPFFF010000056">
    <property type="protein sequence ID" value="KAK8838195.1"/>
    <property type="molecule type" value="Genomic_DNA"/>
</dbReference>
<dbReference type="InterPro" id="IPR036770">
    <property type="entry name" value="Ankyrin_rpt-contain_sf"/>
</dbReference>
<keyword evidence="3" id="KW-1185">Reference proteome</keyword>
<evidence type="ECO:0000256" key="1">
    <source>
        <dbReference type="PROSITE-ProRule" id="PRU00023"/>
    </source>
</evidence>
<sequence>MSFSKSDQAIIAPIIKGMNPSNYQYLSILLLDSAIARPKLVTQYIDFICDQFQDNDLLSTTFVNHIINLASNNDRVGINTINYIINQLLERSIIHQQEIIDKLQADIYFSHILMDNKLILSTNRNVATDAFLQGIDKYSENDWEKHLLLVKKGMNPNPFAEIIFNDDVNSLQNLISGKGMNPNSVIQPSIYDLLSFSNPITLIEYSALSASLKCFKFLLLNGGKITKDIDYYAISGGNEEIIHICEQKGVSHNKPIDLYLSIKYHHMHLFKWLLESEPTENDYKNIMSFSDYEAIDFINEIDYQFNCDSLCKAIEHNQFIIFKAIIEKGVTEFCNAKESIIHSSCSSKNSSFFNFLLDNKNKLNLDFNFSLQNGLTPLHYAIFYNNLEFVKILIELKVNHELETVKGNNCFHFACQSNNIEMVKYIVSVCDKSKIDQMNIDRILYILLI</sequence>
<dbReference type="SUPFAM" id="SSF48403">
    <property type="entry name" value="Ankyrin repeat"/>
    <property type="match status" value="1"/>
</dbReference>
<dbReference type="InterPro" id="IPR002110">
    <property type="entry name" value="Ankyrin_rpt"/>
</dbReference>
<accession>A0ABR2GWA0</accession>